<protein>
    <submittedName>
        <fullName evidence="1">Uncharacterized protein</fullName>
    </submittedName>
</protein>
<reference evidence="1" key="1">
    <citation type="journal article" date="2017" name="Appl. Environ. Microbiol.">
        <title>Molecular characterization of an Endozoicomonas-like organism causing infection in king scallop Pecten maximus L.</title>
        <authorList>
            <person name="Cano I."/>
            <person name="van Aerle R."/>
            <person name="Ross S."/>
            <person name="Verner-Jeffreys D.W."/>
            <person name="Paley R.K."/>
            <person name="Rimmer G."/>
            <person name="Ryder D."/>
            <person name="Hooper P."/>
            <person name="Stone D."/>
            <person name="Feist S.W."/>
        </authorList>
    </citation>
    <scope>NUCLEOTIDE SEQUENCE</scope>
</reference>
<organism evidence="1">
    <name type="scientific">invertebrate metagenome</name>
    <dbReference type="NCBI Taxonomy" id="1711999"/>
    <lineage>
        <taxon>unclassified sequences</taxon>
        <taxon>metagenomes</taxon>
        <taxon>organismal metagenomes</taxon>
    </lineage>
</organism>
<evidence type="ECO:0000313" key="1">
    <source>
        <dbReference type="EMBL" id="PJE78496.1"/>
    </source>
</evidence>
<name>A0A2H9T5K1_9ZZZZ</name>
<dbReference type="EMBL" id="NSIT01000170">
    <property type="protein sequence ID" value="PJE78496.1"/>
    <property type="molecule type" value="Genomic_DNA"/>
</dbReference>
<proteinExistence type="predicted"/>
<dbReference type="AlphaFoldDB" id="A0A2H9T5K1"/>
<comment type="caution">
    <text evidence="1">The sequence shown here is derived from an EMBL/GenBank/DDBJ whole genome shotgun (WGS) entry which is preliminary data.</text>
</comment>
<accession>A0A2H9T5K1</accession>
<sequence length="240" mass="28153">MKELLEDCKTRRMKLEDYKTKHMKVQAEISRKGQERDFGSITALLKDIYRGNERGDAIEVFDKAYGLFCMDGVNFARDLLMCIFDFFNKKESPVDSMEREYYVKNCLFDRIFSQIERYQFFCTADRLQEAKSGLKLFLIDNFFPGKKIGKEQATYLMMHSDIKKYIDKIMIFSIKASYCIPPFYLDGKIPADRLFNNDVYDEYLYSGKWVDYVVWPAVRSLPDNKVMIKGVAEGIVDLDG</sequence>
<gene>
    <name evidence="1" type="ORF">CI610_02570</name>
</gene>